<feature type="region of interest" description="Disordered" evidence="1">
    <location>
        <begin position="1"/>
        <end position="20"/>
    </location>
</feature>
<protein>
    <submittedName>
        <fullName evidence="2">Uncharacterized protein</fullName>
    </submittedName>
</protein>
<comment type="caution">
    <text evidence="2">The sequence shown here is derived from an EMBL/GenBank/DDBJ whole genome shotgun (WGS) entry which is preliminary data.</text>
</comment>
<feature type="compositionally biased region" description="Low complexity" evidence="1">
    <location>
        <begin position="1"/>
        <end position="16"/>
    </location>
</feature>
<dbReference type="EMBL" id="LXQA010692489">
    <property type="protein sequence ID" value="MCI66278.1"/>
    <property type="molecule type" value="Genomic_DNA"/>
</dbReference>
<evidence type="ECO:0000256" key="1">
    <source>
        <dbReference type="SAM" id="MobiDB-lite"/>
    </source>
</evidence>
<keyword evidence="3" id="KW-1185">Reference proteome</keyword>
<reference evidence="2 3" key="1">
    <citation type="journal article" date="2018" name="Front. Plant Sci.">
        <title>Red Clover (Trifolium pratense) and Zigzag Clover (T. medium) - A Picture of Genomic Similarities and Differences.</title>
        <authorList>
            <person name="Dluhosova J."/>
            <person name="Istvanek J."/>
            <person name="Nedelnik J."/>
            <person name="Repkova J."/>
        </authorList>
    </citation>
    <scope>NUCLEOTIDE SEQUENCE [LARGE SCALE GENOMIC DNA]</scope>
    <source>
        <strain evidence="3">cv. 10/8</strain>
        <tissue evidence="2">Leaf</tissue>
    </source>
</reference>
<dbReference type="Proteomes" id="UP000265520">
    <property type="component" value="Unassembled WGS sequence"/>
</dbReference>
<feature type="compositionally biased region" description="Polar residues" evidence="1">
    <location>
        <begin position="56"/>
        <end position="65"/>
    </location>
</feature>
<feature type="non-terminal residue" evidence="2">
    <location>
        <position position="65"/>
    </location>
</feature>
<proteinExistence type="predicted"/>
<dbReference type="AlphaFoldDB" id="A0A392TZG0"/>
<feature type="region of interest" description="Disordered" evidence="1">
    <location>
        <begin position="44"/>
        <end position="65"/>
    </location>
</feature>
<name>A0A392TZG0_9FABA</name>
<evidence type="ECO:0000313" key="2">
    <source>
        <dbReference type="EMBL" id="MCI66278.1"/>
    </source>
</evidence>
<accession>A0A392TZG0</accession>
<evidence type="ECO:0000313" key="3">
    <source>
        <dbReference type="Proteomes" id="UP000265520"/>
    </source>
</evidence>
<sequence length="65" mass="7044">MAGGTRNNQATTQTTNPPDKIDLLADQIAQMQATFSSAFAEFSSRVESLERRTPNPMASPSISRT</sequence>
<organism evidence="2 3">
    <name type="scientific">Trifolium medium</name>
    <dbReference type="NCBI Taxonomy" id="97028"/>
    <lineage>
        <taxon>Eukaryota</taxon>
        <taxon>Viridiplantae</taxon>
        <taxon>Streptophyta</taxon>
        <taxon>Embryophyta</taxon>
        <taxon>Tracheophyta</taxon>
        <taxon>Spermatophyta</taxon>
        <taxon>Magnoliopsida</taxon>
        <taxon>eudicotyledons</taxon>
        <taxon>Gunneridae</taxon>
        <taxon>Pentapetalae</taxon>
        <taxon>rosids</taxon>
        <taxon>fabids</taxon>
        <taxon>Fabales</taxon>
        <taxon>Fabaceae</taxon>
        <taxon>Papilionoideae</taxon>
        <taxon>50 kb inversion clade</taxon>
        <taxon>NPAAA clade</taxon>
        <taxon>Hologalegina</taxon>
        <taxon>IRL clade</taxon>
        <taxon>Trifolieae</taxon>
        <taxon>Trifolium</taxon>
    </lineage>
</organism>